<dbReference type="InterPro" id="IPR016186">
    <property type="entry name" value="C-type_lectin-like/link_sf"/>
</dbReference>
<dbReference type="PANTHER" id="PTHR10225">
    <property type="entry name" value="HYALURONAN RECEPTOR"/>
    <property type="match status" value="1"/>
</dbReference>
<evidence type="ECO:0000256" key="2">
    <source>
        <dbReference type="ARBA" id="ARBA00004251"/>
    </source>
</evidence>
<feature type="chain" id="PRO_5042092725" description="CD44 antigen" evidence="27">
    <location>
        <begin position="19"/>
        <end position="432"/>
    </location>
</feature>
<comment type="caution">
    <text evidence="24">Lacks conserved residue(s) required for the propagation of feature annotation.</text>
</comment>
<dbReference type="GO" id="GO:0042981">
    <property type="term" value="P:regulation of apoptotic process"/>
    <property type="evidence" value="ECO:0007669"/>
    <property type="project" value="UniProtKB-ARBA"/>
</dbReference>
<evidence type="ECO:0000256" key="8">
    <source>
        <dbReference type="ARBA" id="ARBA00022692"/>
    </source>
</evidence>
<dbReference type="PROSITE" id="PS50963">
    <property type="entry name" value="LINK_2"/>
    <property type="match status" value="1"/>
</dbReference>
<dbReference type="GO" id="GO:0005902">
    <property type="term" value="C:microvillus"/>
    <property type="evidence" value="ECO:0007669"/>
    <property type="project" value="UniProtKB-SubCell"/>
</dbReference>
<dbReference type="PRINTS" id="PR00658">
    <property type="entry name" value="CD44"/>
</dbReference>
<dbReference type="Pfam" id="PF00193">
    <property type="entry name" value="Xlink"/>
    <property type="match status" value="1"/>
</dbReference>
<feature type="region of interest" description="Disordered" evidence="25">
    <location>
        <begin position="173"/>
        <end position="205"/>
    </location>
</feature>
<sequence length="432" mass="46186">MWILLLGLTSGFLATSWADTNQALAYSQPCQTPASCSAAAVILDKEHLVRALLSEVRFRGCSFWGVYHIQGASRYSLDFEEAKALCEKLGATLASKNQMDAAYKSGMETCRYGWTVDGNIGILRHTANSLCAANLTGHFHINSTDTHFDAYCYDGTDLSEKNCTMTFSLDSTAQEASPTPLPTVDSEKAGGPTAEKDSSPAPTVYSTVEMPTAKPYNTGLSSTDKADNVTSLTDTAEADGAPETEGPTEAMPWHRQPGAWTSNSGGSGMEDALTTEIPRLTSGDESSHHEVTDAPAGNTEERTVSEDPDHTKSPMAVNEADTDPSGKDKSVNGAADWLIIVCVVVAVAAILLICAVVATRKRWCGRKQTLMITSKSSSEGNGAAASAGSSRAQEREQEMVTLMNKEKVQENGNTEEFTVITLEESPEKKEQA</sequence>
<feature type="region of interest" description="Disordered" evidence="25">
    <location>
        <begin position="234"/>
        <end position="328"/>
    </location>
</feature>
<keyword evidence="12 26" id="KW-1133">Transmembrane helix</keyword>
<feature type="compositionally biased region" description="Low complexity" evidence="25">
    <location>
        <begin position="374"/>
        <end position="391"/>
    </location>
</feature>
<dbReference type="PANTHER" id="PTHR10225:SF6">
    <property type="entry name" value="CD44 ANTIGEN"/>
    <property type="match status" value="1"/>
</dbReference>
<dbReference type="GO" id="GO:0016323">
    <property type="term" value="C:basolateral plasma membrane"/>
    <property type="evidence" value="ECO:0007669"/>
    <property type="project" value="TreeGrafter"/>
</dbReference>
<dbReference type="GO" id="GO:0004896">
    <property type="term" value="F:cytokine receptor activity"/>
    <property type="evidence" value="ECO:0007669"/>
    <property type="project" value="TreeGrafter"/>
</dbReference>
<keyword evidence="5" id="KW-1003">Cell membrane</keyword>
<keyword evidence="7" id="KW-0597">Phosphoprotein</keyword>
<keyword evidence="10" id="KW-0130">Cell adhesion</keyword>
<dbReference type="InterPro" id="IPR043210">
    <property type="entry name" value="CD44_antigen-like"/>
</dbReference>
<evidence type="ECO:0000256" key="16">
    <source>
        <dbReference type="ARBA" id="ARBA00023180"/>
    </source>
</evidence>
<evidence type="ECO:0000259" key="28">
    <source>
        <dbReference type="PROSITE" id="PS50963"/>
    </source>
</evidence>
<evidence type="ECO:0000256" key="18">
    <source>
        <dbReference type="ARBA" id="ARBA00029917"/>
    </source>
</evidence>
<evidence type="ECO:0000256" key="19">
    <source>
        <dbReference type="ARBA" id="ARBA00029928"/>
    </source>
</evidence>
<evidence type="ECO:0000256" key="26">
    <source>
        <dbReference type="SAM" id="Phobius"/>
    </source>
</evidence>
<organism evidence="29 30">
    <name type="scientific">Electrophorus voltai</name>
    <dbReference type="NCBI Taxonomy" id="2609070"/>
    <lineage>
        <taxon>Eukaryota</taxon>
        <taxon>Metazoa</taxon>
        <taxon>Chordata</taxon>
        <taxon>Craniata</taxon>
        <taxon>Vertebrata</taxon>
        <taxon>Euteleostomi</taxon>
        <taxon>Actinopterygii</taxon>
        <taxon>Neopterygii</taxon>
        <taxon>Teleostei</taxon>
        <taxon>Ostariophysi</taxon>
        <taxon>Gymnotiformes</taxon>
        <taxon>Gymnotoidei</taxon>
        <taxon>Gymnotidae</taxon>
        <taxon>Electrophorus</taxon>
    </lineage>
</organism>
<evidence type="ECO:0000256" key="1">
    <source>
        <dbReference type="ARBA" id="ARBA00004105"/>
    </source>
</evidence>
<gene>
    <name evidence="29" type="ORF">P4O66_015804</name>
</gene>
<dbReference type="GO" id="GO:0035692">
    <property type="term" value="C:macrophage migration inhibitory factor receptor complex"/>
    <property type="evidence" value="ECO:0007669"/>
    <property type="project" value="TreeGrafter"/>
</dbReference>
<evidence type="ECO:0000256" key="22">
    <source>
        <dbReference type="ARBA" id="ARBA00032514"/>
    </source>
</evidence>
<dbReference type="AlphaFoldDB" id="A0AAD8YXQ1"/>
<evidence type="ECO:0000313" key="30">
    <source>
        <dbReference type="Proteomes" id="UP001239994"/>
    </source>
</evidence>
<keyword evidence="9 27" id="KW-0732">Signal</keyword>
<evidence type="ECO:0000256" key="7">
    <source>
        <dbReference type="ARBA" id="ARBA00022553"/>
    </source>
</evidence>
<keyword evidence="17" id="KW-0966">Cell projection</keyword>
<keyword evidence="16" id="KW-0325">Glycoprotein</keyword>
<evidence type="ECO:0000256" key="10">
    <source>
        <dbReference type="ARBA" id="ARBA00022889"/>
    </source>
</evidence>
<dbReference type="Gene3D" id="3.10.100.10">
    <property type="entry name" value="Mannose-Binding Protein A, subunit A"/>
    <property type="match status" value="1"/>
</dbReference>
<feature type="compositionally biased region" description="Basic and acidic residues" evidence="25">
    <location>
        <begin position="299"/>
        <end position="312"/>
    </location>
</feature>
<evidence type="ECO:0000256" key="9">
    <source>
        <dbReference type="ARBA" id="ARBA00022729"/>
    </source>
</evidence>
<dbReference type="GO" id="GO:0070374">
    <property type="term" value="P:positive regulation of ERK1 and ERK2 cascade"/>
    <property type="evidence" value="ECO:0007669"/>
    <property type="project" value="TreeGrafter"/>
</dbReference>
<feature type="disulfide bond" evidence="24">
    <location>
        <begin position="110"/>
        <end position="131"/>
    </location>
</feature>
<dbReference type="SMART" id="SM00445">
    <property type="entry name" value="LINK"/>
    <property type="match status" value="1"/>
</dbReference>
<comment type="caution">
    <text evidence="29">The sequence shown here is derived from an EMBL/GenBank/DDBJ whole genome shotgun (WGS) entry which is preliminary data.</text>
</comment>
<dbReference type="GO" id="GO:0048731">
    <property type="term" value="P:system development"/>
    <property type="evidence" value="ECO:0007669"/>
    <property type="project" value="UniProtKB-ARBA"/>
</dbReference>
<evidence type="ECO:0000313" key="29">
    <source>
        <dbReference type="EMBL" id="KAK1788890.1"/>
    </source>
</evidence>
<keyword evidence="14 24" id="KW-1015">Disulfide bond</keyword>
<dbReference type="GO" id="GO:0005540">
    <property type="term" value="F:hyaluronic acid binding"/>
    <property type="evidence" value="ECO:0007669"/>
    <property type="project" value="InterPro"/>
</dbReference>
<evidence type="ECO:0000256" key="11">
    <source>
        <dbReference type="ARBA" id="ARBA00022974"/>
    </source>
</evidence>
<feature type="domain" description="Link" evidence="28">
    <location>
        <begin position="65"/>
        <end position="154"/>
    </location>
</feature>
<evidence type="ECO:0000256" key="17">
    <source>
        <dbReference type="ARBA" id="ARBA00023273"/>
    </source>
</evidence>
<keyword evidence="11" id="KW-0654">Proteoglycan</keyword>
<dbReference type="Proteomes" id="UP001239994">
    <property type="component" value="Unassembled WGS sequence"/>
</dbReference>
<evidence type="ECO:0000256" key="21">
    <source>
        <dbReference type="ARBA" id="ARBA00031823"/>
    </source>
</evidence>
<dbReference type="GO" id="GO:0006954">
    <property type="term" value="P:inflammatory response"/>
    <property type="evidence" value="ECO:0007669"/>
    <property type="project" value="TreeGrafter"/>
</dbReference>
<evidence type="ECO:0000256" key="5">
    <source>
        <dbReference type="ARBA" id="ARBA00022475"/>
    </source>
</evidence>
<dbReference type="InterPro" id="IPR000538">
    <property type="entry name" value="Link_dom"/>
</dbReference>
<keyword evidence="6" id="KW-0964">Secreted</keyword>
<dbReference type="InterPro" id="IPR016187">
    <property type="entry name" value="CTDL_fold"/>
</dbReference>
<reference evidence="29" key="1">
    <citation type="submission" date="2023-03" db="EMBL/GenBank/DDBJ databases">
        <title>Electrophorus voltai genome.</title>
        <authorList>
            <person name="Bian C."/>
        </authorList>
    </citation>
    <scope>NUCLEOTIDE SEQUENCE</scope>
    <source>
        <strain evidence="29">CB-2022</strain>
        <tissue evidence="29">Muscle</tissue>
    </source>
</reference>
<evidence type="ECO:0000256" key="13">
    <source>
        <dbReference type="ARBA" id="ARBA00023136"/>
    </source>
</evidence>
<feature type="region of interest" description="Disordered" evidence="25">
    <location>
        <begin position="374"/>
        <end position="432"/>
    </location>
</feature>
<dbReference type="GO" id="GO:0005576">
    <property type="term" value="C:extracellular region"/>
    <property type="evidence" value="ECO:0007669"/>
    <property type="project" value="UniProtKB-SubCell"/>
</dbReference>
<keyword evidence="15" id="KW-0675">Receptor</keyword>
<dbReference type="EMBL" id="JAROKS010000022">
    <property type="protein sequence ID" value="KAK1788890.1"/>
    <property type="molecule type" value="Genomic_DNA"/>
</dbReference>
<accession>A0AAD8YXQ1</accession>
<evidence type="ECO:0000256" key="3">
    <source>
        <dbReference type="ARBA" id="ARBA00004613"/>
    </source>
</evidence>
<dbReference type="PRINTS" id="PR01265">
    <property type="entry name" value="LINKMODULE"/>
</dbReference>
<evidence type="ECO:0000256" key="12">
    <source>
        <dbReference type="ARBA" id="ARBA00022989"/>
    </source>
</evidence>
<evidence type="ECO:0000256" key="25">
    <source>
        <dbReference type="SAM" id="MobiDB-lite"/>
    </source>
</evidence>
<evidence type="ECO:0000256" key="4">
    <source>
        <dbReference type="ARBA" id="ARBA00020474"/>
    </source>
</evidence>
<feature type="transmembrane region" description="Helical" evidence="26">
    <location>
        <begin position="337"/>
        <end position="358"/>
    </location>
</feature>
<keyword evidence="13 26" id="KW-0472">Membrane</keyword>
<evidence type="ECO:0000256" key="6">
    <source>
        <dbReference type="ARBA" id="ARBA00022525"/>
    </source>
</evidence>
<dbReference type="SUPFAM" id="SSF56436">
    <property type="entry name" value="C-type lectin-like"/>
    <property type="match status" value="1"/>
</dbReference>
<evidence type="ECO:0000256" key="20">
    <source>
        <dbReference type="ARBA" id="ARBA00031179"/>
    </source>
</evidence>
<dbReference type="GO" id="GO:0009986">
    <property type="term" value="C:cell surface"/>
    <property type="evidence" value="ECO:0007669"/>
    <property type="project" value="UniProtKB-ARBA"/>
</dbReference>
<comment type="subcellular location">
    <subcellularLocation>
        <location evidence="2">Cell membrane</location>
        <topology evidence="2">Single-pass type I membrane protein</topology>
    </subcellularLocation>
    <subcellularLocation>
        <location evidence="1">Cell projection</location>
        <location evidence="1">Microvillus</location>
    </subcellularLocation>
    <subcellularLocation>
        <location evidence="3">Secreted</location>
    </subcellularLocation>
</comment>
<feature type="compositionally biased region" description="Basic and acidic residues" evidence="25">
    <location>
        <begin position="392"/>
        <end position="409"/>
    </location>
</feature>
<keyword evidence="30" id="KW-1185">Reference proteome</keyword>
<evidence type="ECO:0000256" key="15">
    <source>
        <dbReference type="ARBA" id="ARBA00023170"/>
    </source>
</evidence>
<name>A0AAD8YXQ1_9TELE</name>
<dbReference type="FunFam" id="3.10.100.10:FF:000004">
    <property type="entry name" value="CD44 antigen isoform X2"/>
    <property type="match status" value="1"/>
</dbReference>
<evidence type="ECO:0000256" key="24">
    <source>
        <dbReference type="PROSITE-ProRule" id="PRU00323"/>
    </source>
</evidence>
<dbReference type="GO" id="GO:0007155">
    <property type="term" value="P:cell adhesion"/>
    <property type="evidence" value="ECO:0007669"/>
    <property type="project" value="UniProtKB-KW"/>
</dbReference>
<feature type="signal peptide" evidence="27">
    <location>
        <begin position="1"/>
        <end position="18"/>
    </location>
</feature>
<proteinExistence type="predicted"/>
<dbReference type="InterPro" id="IPR001231">
    <property type="entry name" value="CD44_antigen"/>
</dbReference>
<protein>
    <recommendedName>
        <fullName evidence="4">CD44 antigen</fullName>
    </recommendedName>
    <alternativeName>
        <fullName evidence="22">GP90 lymphocyte homing/adhesion receptor</fullName>
    </alternativeName>
    <alternativeName>
        <fullName evidence="21">HUTCH-I</fullName>
    </alternativeName>
    <alternativeName>
        <fullName evidence="23">Hermes antigen</fullName>
    </alternativeName>
    <alternativeName>
        <fullName evidence="20">Hyaluronate receptor</fullName>
    </alternativeName>
    <alternativeName>
        <fullName evidence="18">Phagocytic glycoprotein 1</fullName>
    </alternativeName>
    <alternativeName>
        <fullName evidence="19">Phagocytic glycoprotein I</fullName>
    </alternativeName>
</protein>
<evidence type="ECO:0000256" key="27">
    <source>
        <dbReference type="SAM" id="SignalP"/>
    </source>
</evidence>
<keyword evidence="8 26" id="KW-0812">Transmembrane</keyword>
<evidence type="ECO:0000256" key="14">
    <source>
        <dbReference type="ARBA" id="ARBA00023157"/>
    </source>
</evidence>
<evidence type="ECO:0000256" key="23">
    <source>
        <dbReference type="ARBA" id="ARBA00032917"/>
    </source>
</evidence>
<dbReference type="GO" id="GO:0009653">
    <property type="term" value="P:anatomical structure morphogenesis"/>
    <property type="evidence" value="ECO:0007669"/>
    <property type="project" value="UniProtKB-ARBA"/>
</dbReference>